<gene>
    <name evidence="2" type="ORF">M413DRAFT_9049</name>
</gene>
<dbReference type="Proteomes" id="UP000053424">
    <property type="component" value="Unassembled WGS sequence"/>
</dbReference>
<proteinExistence type="predicted"/>
<dbReference type="AlphaFoldDB" id="A0A0C3CLW1"/>
<evidence type="ECO:0000313" key="3">
    <source>
        <dbReference type="Proteomes" id="UP000053424"/>
    </source>
</evidence>
<keyword evidence="3" id="KW-1185">Reference proteome</keyword>
<reference evidence="2 3" key="1">
    <citation type="submission" date="2014-04" db="EMBL/GenBank/DDBJ databases">
        <authorList>
            <consortium name="DOE Joint Genome Institute"/>
            <person name="Kuo A."/>
            <person name="Gay G."/>
            <person name="Dore J."/>
            <person name="Kohler A."/>
            <person name="Nagy L.G."/>
            <person name="Floudas D."/>
            <person name="Copeland A."/>
            <person name="Barry K.W."/>
            <person name="Cichocki N."/>
            <person name="Veneault-Fourrey C."/>
            <person name="LaButti K."/>
            <person name="Lindquist E.A."/>
            <person name="Lipzen A."/>
            <person name="Lundell T."/>
            <person name="Morin E."/>
            <person name="Murat C."/>
            <person name="Sun H."/>
            <person name="Tunlid A."/>
            <person name="Henrissat B."/>
            <person name="Grigoriev I.V."/>
            <person name="Hibbett D.S."/>
            <person name="Martin F."/>
            <person name="Nordberg H.P."/>
            <person name="Cantor M.N."/>
            <person name="Hua S.X."/>
        </authorList>
    </citation>
    <scope>NUCLEOTIDE SEQUENCE [LARGE SCALE GENOMIC DNA]</scope>
    <source>
        <strain evidence="3">h7</strain>
    </source>
</reference>
<reference evidence="3" key="2">
    <citation type="submission" date="2015-01" db="EMBL/GenBank/DDBJ databases">
        <title>Evolutionary Origins and Diversification of the Mycorrhizal Mutualists.</title>
        <authorList>
            <consortium name="DOE Joint Genome Institute"/>
            <consortium name="Mycorrhizal Genomics Consortium"/>
            <person name="Kohler A."/>
            <person name="Kuo A."/>
            <person name="Nagy L.G."/>
            <person name="Floudas D."/>
            <person name="Copeland A."/>
            <person name="Barry K.W."/>
            <person name="Cichocki N."/>
            <person name="Veneault-Fourrey C."/>
            <person name="LaButti K."/>
            <person name="Lindquist E.A."/>
            <person name="Lipzen A."/>
            <person name="Lundell T."/>
            <person name="Morin E."/>
            <person name="Murat C."/>
            <person name="Riley R."/>
            <person name="Ohm R."/>
            <person name="Sun H."/>
            <person name="Tunlid A."/>
            <person name="Henrissat B."/>
            <person name="Grigoriev I.V."/>
            <person name="Hibbett D.S."/>
            <person name="Martin F."/>
        </authorList>
    </citation>
    <scope>NUCLEOTIDE SEQUENCE [LARGE SCALE GENOMIC DNA]</scope>
    <source>
        <strain evidence="3">h7</strain>
    </source>
</reference>
<dbReference type="Pfam" id="PF09511">
    <property type="entry name" value="RNA_lig_T4_1"/>
    <property type="match status" value="1"/>
</dbReference>
<name>A0A0C3CLW1_HEBCY</name>
<dbReference type="EMBL" id="KN831773">
    <property type="protein sequence ID" value="KIM44761.1"/>
    <property type="molecule type" value="Genomic_DNA"/>
</dbReference>
<dbReference type="InterPro" id="IPR019039">
    <property type="entry name" value="T4-Rnl1-like_N"/>
</dbReference>
<accession>A0A0C3CLW1</accession>
<feature type="domain" description="T4 RNA ligase 1-like N-terminal" evidence="1">
    <location>
        <begin position="2"/>
        <end position="176"/>
    </location>
</feature>
<evidence type="ECO:0000259" key="1">
    <source>
        <dbReference type="Pfam" id="PF09511"/>
    </source>
</evidence>
<sequence length="353" mass="40669">MVVSRSFSKFFNFHEPHAYKPTGEEYAFSIEEKVDGSIINLFWYREAWMMISRSSFDSPHAIAARKILDEQYPGILGKLEKDKSYVFELIDPSQPIKVIYKKKCLDLLSIISKDGQEPPHNFDWSIFPFPRPRVHSVSSINPKELSKLNTENEEGFVIKFWKTVDDRRPQRIKVKFESYLKSSESLTKSVSNPPISASPTTPPSNARILELYTDLRLRIHHFKSTVISAQVEAQKREHLRSLERIADDYGGEIWLDKIEKVWDRIGALFSLQEVEWEETTKALEREGYRPGPQNASSQAVKGRFERRIRRNDIDNASRGALLAWFMGESPKKLVALVVAGVEIPQDLRTTGII</sequence>
<dbReference type="HOGENOM" id="CLU_049759_0_0_1"/>
<protein>
    <recommendedName>
        <fullName evidence="1">T4 RNA ligase 1-like N-terminal domain-containing protein</fullName>
    </recommendedName>
</protein>
<evidence type="ECO:0000313" key="2">
    <source>
        <dbReference type="EMBL" id="KIM44761.1"/>
    </source>
</evidence>
<organism evidence="2 3">
    <name type="scientific">Hebeloma cylindrosporum</name>
    <dbReference type="NCBI Taxonomy" id="76867"/>
    <lineage>
        <taxon>Eukaryota</taxon>
        <taxon>Fungi</taxon>
        <taxon>Dikarya</taxon>
        <taxon>Basidiomycota</taxon>
        <taxon>Agaricomycotina</taxon>
        <taxon>Agaricomycetes</taxon>
        <taxon>Agaricomycetidae</taxon>
        <taxon>Agaricales</taxon>
        <taxon>Agaricineae</taxon>
        <taxon>Hymenogastraceae</taxon>
        <taxon>Hebeloma</taxon>
    </lineage>
</organism>
<dbReference type="OrthoDB" id="3217513at2759"/>